<feature type="domain" description="Recombinase" evidence="1">
    <location>
        <begin position="250"/>
        <end position="407"/>
    </location>
</feature>
<dbReference type="Pfam" id="PF07508">
    <property type="entry name" value="Recombinase"/>
    <property type="match status" value="1"/>
</dbReference>
<accession>A0ABY5W762</accession>
<sequence length="516" mass="58679">MSARRCSSRQCTTQSSAQRVTVRALALPVRHGVRRSGLNRQRSIFARRSERPMADLAVRSESDLLTHWVSQSRAVKRSRRRRPDELGTLRFAFYGRVSTADFQERHSSWRWQRDVAEDLVDGHGRIVADYFDADRSRRLPWRDRPQAALLLAAVVDPDRDFDAVVVGEYERAFYGDQVLSLLPLFEAYGVQLWLPEAHGPVDPAEPAHRALLMLLGAQSKREVLRARSRALAAMRAQIRDEGRFLGGRPLYGYRLVDAGPHPNPMHAKWGRRLQRYGEDPVTAPTVRRIFAERLRGRSVSRIAAILNADGVPSPSQADRGRNRHRAGCGWGLTTVQAILANVKYTGRLVWNRQPARHTPAHLPGPFKTQRWARTSEWVISKQMVHPALVSEADFIAAQEITALPAPACGGVRSYQLVGLLRCGLCRRRLESCWSHGRPAYRCQHGHSSARPRGPDRIRNLYVREDRMIVVLRALLHEENVDLVGQPVWMIDRYLREHRLVVMCSEAACMIQAEFPN</sequence>
<dbReference type="InterPro" id="IPR038109">
    <property type="entry name" value="DNA_bind_recomb_sf"/>
</dbReference>
<evidence type="ECO:0000313" key="3">
    <source>
        <dbReference type="Proteomes" id="UP001059617"/>
    </source>
</evidence>
<dbReference type="RefSeq" id="WP_259863930.1">
    <property type="nucleotide sequence ID" value="NZ_BAAAST010000095.1"/>
</dbReference>
<dbReference type="Gene3D" id="3.90.1750.20">
    <property type="entry name" value="Putative Large Serine Recombinase, Chain B, Domain 2"/>
    <property type="match status" value="1"/>
</dbReference>
<proteinExistence type="predicted"/>
<dbReference type="PANTHER" id="PTHR30461">
    <property type="entry name" value="DNA-INVERTASE FROM LAMBDOID PROPHAGE"/>
    <property type="match status" value="1"/>
</dbReference>
<dbReference type="PROSITE" id="PS51737">
    <property type="entry name" value="RECOMBINASE_DNA_BIND"/>
    <property type="match status" value="1"/>
</dbReference>
<dbReference type="CDD" id="cd00338">
    <property type="entry name" value="Ser_Recombinase"/>
    <property type="match status" value="1"/>
</dbReference>
<gene>
    <name evidence="2" type="ORF">Dfulv_16390</name>
</gene>
<dbReference type="EMBL" id="CP073720">
    <property type="protein sequence ID" value="UWP85727.1"/>
    <property type="molecule type" value="Genomic_DNA"/>
</dbReference>
<reference evidence="2" key="1">
    <citation type="submission" date="2021-04" db="EMBL/GenBank/DDBJ databases">
        <authorList>
            <person name="Hartkoorn R.C."/>
            <person name="Beaudoing E."/>
            <person name="Hot D."/>
        </authorList>
    </citation>
    <scope>NUCLEOTIDE SEQUENCE</scope>
    <source>
        <strain evidence="2">NRRL B-16292</strain>
    </source>
</reference>
<dbReference type="InterPro" id="IPR006119">
    <property type="entry name" value="Resolv_N"/>
</dbReference>
<protein>
    <submittedName>
        <fullName evidence="2">Recombinase family protein</fullName>
    </submittedName>
</protein>
<reference evidence="2" key="2">
    <citation type="submission" date="2022-09" db="EMBL/GenBank/DDBJ databases">
        <title>Biosynthetic gene clusters of Dactylosporangioum fulvum.</title>
        <authorList>
            <person name="Caradec T."/>
        </authorList>
    </citation>
    <scope>NUCLEOTIDE SEQUENCE</scope>
    <source>
        <strain evidence="2">NRRL B-16292</strain>
    </source>
</reference>
<keyword evidence="3" id="KW-1185">Reference proteome</keyword>
<name>A0ABY5W762_9ACTN</name>
<organism evidence="2 3">
    <name type="scientific">Dactylosporangium fulvum</name>
    <dbReference type="NCBI Taxonomy" id="53359"/>
    <lineage>
        <taxon>Bacteria</taxon>
        <taxon>Bacillati</taxon>
        <taxon>Actinomycetota</taxon>
        <taxon>Actinomycetes</taxon>
        <taxon>Micromonosporales</taxon>
        <taxon>Micromonosporaceae</taxon>
        <taxon>Dactylosporangium</taxon>
    </lineage>
</organism>
<dbReference type="InterPro" id="IPR011109">
    <property type="entry name" value="DNA_bind_recombinase_dom"/>
</dbReference>
<dbReference type="Gene3D" id="3.40.50.1390">
    <property type="entry name" value="Resolvase, N-terminal catalytic domain"/>
    <property type="match status" value="1"/>
</dbReference>
<evidence type="ECO:0000259" key="1">
    <source>
        <dbReference type="PROSITE" id="PS51737"/>
    </source>
</evidence>
<dbReference type="PANTHER" id="PTHR30461:SF23">
    <property type="entry name" value="DNA RECOMBINASE-RELATED"/>
    <property type="match status" value="1"/>
</dbReference>
<evidence type="ECO:0000313" key="2">
    <source>
        <dbReference type="EMBL" id="UWP85727.1"/>
    </source>
</evidence>
<dbReference type="Proteomes" id="UP001059617">
    <property type="component" value="Chromosome"/>
</dbReference>
<dbReference type="SMART" id="SM00857">
    <property type="entry name" value="Resolvase"/>
    <property type="match status" value="1"/>
</dbReference>
<dbReference type="SUPFAM" id="SSF53041">
    <property type="entry name" value="Resolvase-like"/>
    <property type="match status" value="1"/>
</dbReference>
<dbReference type="InterPro" id="IPR050639">
    <property type="entry name" value="SSR_resolvase"/>
</dbReference>
<dbReference type="InterPro" id="IPR036162">
    <property type="entry name" value="Resolvase-like_N_sf"/>
</dbReference>